<evidence type="ECO:0000256" key="1">
    <source>
        <dbReference type="ARBA" id="ARBA00010290"/>
    </source>
</evidence>
<dbReference type="NCBIfam" id="TIGR00231">
    <property type="entry name" value="small_GTP"/>
    <property type="match status" value="1"/>
</dbReference>
<dbReference type="InterPro" id="IPR027417">
    <property type="entry name" value="P-loop_NTPase"/>
</dbReference>
<dbReference type="CDD" id="cd04151">
    <property type="entry name" value="Arl1"/>
    <property type="match status" value="1"/>
</dbReference>
<dbReference type="EMBL" id="CAXHTA020000007">
    <property type="protein sequence ID" value="CAL5222812.1"/>
    <property type="molecule type" value="Genomic_DNA"/>
</dbReference>
<keyword evidence="8" id="KW-1185">Reference proteome</keyword>
<organism evidence="7 8">
    <name type="scientific">Coccomyxa viridis</name>
    <dbReference type="NCBI Taxonomy" id="1274662"/>
    <lineage>
        <taxon>Eukaryota</taxon>
        <taxon>Viridiplantae</taxon>
        <taxon>Chlorophyta</taxon>
        <taxon>core chlorophytes</taxon>
        <taxon>Trebouxiophyceae</taxon>
        <taxon>Trebouxiophyceae incertae sedis</taxon>
        <taxon>Coccomyxaceae</taxon>
        <taxon>Coccomyxa</taxon>
    </lineage>
</organism>
<dbReference type="PRINTS" id="PR00328">
    <property type="entry name" value="SAR1GTPBP"/>
</dbReference>
<name>A0ABP1FZ47_9CHLO</name>
<keyword evidence="3 6" id="KW-0547">Nucleotide-binding</keyword>
<gene>
    <name evidence="7" type="primary">g5231</name>
    <name evidence="7" type="ORF">VP750_LOCUS4471</name>
</gene>
<dbReference type="SMART" id="SM00175">
    <property type="entry name" value="RAB"/>
    <property type="match status" value="1"/>
</dbReference>
<dbReference type="InterPro" id="IPR024156">
    <property type="entry name" value="Small_GTPase_ARF"/>
</dbReference>
<comment type="similarity">
    <text evidence="1 6">Belongs to the small GTPase superfamily. Arf family.</text>
</comment>
<evidence type="ECO:0000256" key="2">
    <source>
        <dbReference type="ARBA" id="ARBA00022707"/>
    </source>
</evidence>
<reference evidence="7 8" key="1">
    <citation type="submission" date="2024-06" db="EMBL/GenBank/DDBJ databases">
        <authorList>
            <person name="Kraege A."/>
            <person name="Thomma B."/>
        </authorList>
    </citation>
    <scope>NUCLEOTIDE SEQUENCE [LARGE SCALE GENOMIC DNA]</scope>
</reference>
<dbReference type="SUPFAM" id="SSF52540">
    <property type="entry name" value="P-loop containing nucleoside triphosphate hydrolases"/>
    <property type="match status" value="1"/>
</dbReference>
<comment type="caution">
    <text evidence="7">The sequence shown here is derived from an EMBL/GenBank/DDBJ whole genome shotgun (WGS) entry which is preliminary data.</text>
</comment>
<keyword evidence="5 6" id="KW-0342">GTP-binding</keyword>
<evidence type="ECO:0000256" key="3">
    <source>
        <dbReference type="ARBA" id="ARBA00022741"/>
    </source>
</evidence>
<keyword evidence="4" id="KW-0931">ER-Golgi transport</keyword>
<accession>A0ABP1FZ47</accession>
<keyword evidence="2" id="KW-0449">Lipoprotein</keyword>
<dbReference type="InterPro" id="IPR005225">
    <property type="entry name" value="Small_GTP-bd"/>
</dbReference>
<keyword evidence="4" id="KW-0813">Transport</keyword>
<dbReference type="PROSITE" id="PS51417">
    <property type="entry name" value="ARF"/>
    <property type="match status" value="1"/>
</dbReference>
<dbReference type="SMART" id="SM00178">
    <property type="entry name" value="SAR"/>
    <property type="match status" value="1"/>
</dbReference>
<evidence type="ECO:0000256" key="5">
    <source>
        <dbReference type="ARBA" id="ARBA00023134"/>
    </source>
</evidence>
<dbReference type="SMART" id="SM00177">
    <property type="entry name" value="ARF"/>
    <property type="match status" value="1"/>
</dbReference>
<evidence type="ECO:0000313" key="8">
    <source>
        <dbReference type="Proteomes" id="UP001497392"/>
    </source>
</evidence>
<protein>
    <submittedName>
        <fullName evidence="7">G5231 protein</fullName>
    </submittedName>
</protein>
<sequence>MSIFGDREARILVLGLDNAGKTTILYRLQVGEVVSTIPTIGFNVETVTYKNIKFQVWDLGGQTSIRPYWRCYYPNTQAIIYVVDSSDTERIGTSAEEFHAILDEEELRDALILVYANKQDLPGALNDAAVAEGLNLHSIKNRDWAIFKTSAIKGEGLFEGLDWLSNQLKTKKR</sequence>
<dbReference type="Pfam" id="PF00025">
    <property type="entry name" value="Arf"/>
    <property type="match status" value="1"/>
</dbReference>
<evidence type="ECO:0000256" key="4">
    <source>
        <dbReference type="ARBA" id="ARBA00022892"/>
    </source>
</evidence>
<dbReference type="InterPro" id="IPR006689">
    <property type="entry name" value="Small_GTPase_ARF/SAR"/>
</dbReference>
<evidence type="ECO:0000313" key="7">
    <source>
        <dbReference type="EMBL" id="CAL5222812.1"/>
    </source>
</evidence>
<proteinExistence type="inferred from homology"/>
<evidence type="ECO:0000256" key="6">
    <source>
        <dbReference type="RuleBase" id="RU003925"/>
    </source>
</evidence>
<keyword evidence="2" id="KW-0519">Myristate</keyword>
<dbReference type="PANTHER" id="PTHR11711">
    <property type="entry name" value="ADP RIBOSYLATION FACTOR-RELATED"/>
    <property type="match status" value="1"/>
</dbReference>
<dbReference type="Gene3D" id="3.40.50.300">
    <property type="entry name" value="P-loop containing nucleotide triphosphate hydrolases"/>
    <property type="match status" value="1"/>
</dbReference>
<dbReference type="Proteomes" id="UP001497392">
    <property type="component" value="Unassembled WGS sequence"/>
</dbReference>